<dbReference type="GO" id="GO:0016899">
    <property type="term" value="F:oxidoreductase activity, acting on the CH-OH group of donors, oxygen as acceptor"/>
    <property type="evidence" value="ECO:0007669"/>
    <property type="project" value="InterPro"/>
</dbReference>
<proteinExistence type="predicted"/>
<feature type="domain" description="FAD-binding PCMH-type" evidence="3">
    <location>
        <begin position="1"/>
        <end position="177"/>
    </location>
</feature>
<dbReference type="GO" id="GO:0071949">
    <property type="term" value="F:FAD binding"/>
    <property type="evidence" value="ECO:0007669"/>
    <property type="project" value="InterPro"/>
</dbReference>
<dbReference type="InterPro" id="IPR006094">
    <property type="entry name" value="Oxid_FAD_bind_N"/>
</dbReference>
<dbReference type="KEGG" id="dja:HY57_19980"/>
<dbReference type="RefSeq" id="WP_038580132.1">
    <property type="nucleotide sequence ID" value="NZ_ALOY01000181.1"/>
</dbReference>
<keyword evidence="1" id="KW-0274">FAD</keyword>
<dbReference type="EMBL" id="CP008884">
    <property type="protein sequence ID" value="AIF49373.1"/>
    <property type="molecule type" value="Genomic_DNA"/>
</dbReference>
<feature type="compositionally biased region" description="Basic and acidic residues" evidence="2">
    <location>
        <begin position="237"/>
        <end position="247"/>
    </location>
</feature>
<dbReference type="InterPro" id="IPR036318">
    <property type="entry name" value="FAD-bd_PCMH-like_sf"/>
</dbReference>
<sequence>MKTQAPSWGLYPKATQHLIGLHDRHAPIPRFDGHLLPRGNGRSYGDSCLNDGGALLLARGLDRYLQFDAATGVIECESGVLLSEILSLAVPQGWFLPVTPGTKFVTVGGAIANDVHGKNHHRSGTFGHHIHGFELRRTDETLRWCSRTENTDWFAATIGGLGLTGLITRVKLQLRRIASPWLNSEVVRFGGLPEFFALSADSEANHEYTVAWIDCAARGKALGRGLFSRANHGPAQPERRPPADIQRKNVPFTPPVSLINNLSLRAFNFAYYHKQRQQLARAVAHYDPFFYPLDAIGNWNRIYGPRGFLQYQCVVPPEDAEQSIHRLMELISKSGSGSFLAVLKQFGQQQSLGMMSFPRTGTTLALDFPNHGSSTLQLLQQLDNVVAESGGRVYPAKDARMSADHFQRYYTNWEAFSGFIDPKFSSSLWRRVTDHAC</sequence>
<accession>A0A075KAX0</accession>
<dbReference type="PATRIC" id="fig|1217721.7.peg.4093"/>
<dbReference type="OrthoDB" id="143770at2"/>
<dbReference type="InterPro" id="IPR016166">
    <property type="entry name" value="FAD-bd_PCMH"/>
</dbReference>
<reference evidence="4 5" key="1">
    <citation type="submission" date="2014-07" db="EMBL/GenBank/DDBJ databases">
        <title>Complete Genome Sequence of Dyella japonica Strain A8 Isolated from Malaysian Tropical Soil.</title>
        <authorList>
            <person name="Hui R.K.H."/>
            <person name="Chen J.-W."/>
            <person name="Chan K.-G."/>
            <person name="Leung F.C.C."/>
        </authorList>
    </citation>
    <scope>NUCLEOTIDE SEQUENCE [LARGE SCALE GENOMIC DNA]</scope>
    <source>
        <strain evidence="4 5">A8</strain>
    </source>
</reference>
<dbReference type="SUPFAM" id="SSF56176">
    <property type="entry name" value="FAD-binding/transporter-associated domain-like"/>
    <property type="match status" value="1"/>
</dbReference>
<organism evidence="4 5">
    <name type="scientific">Dyella japonica A8</name>
    <dbReference type="NCBI Taxonomy" id="1217721"/>
    <lineage>
        <taxon>Bacteria</taxon>
        <taxon>Pseudomonadati</taxon>
        <taxon>Pseudomonadota</taxon>
        <taxon>Gammaproteobacteria</taxon>
        <taxon>Lysobacterales</taxon>
        <taxon>Rhodanobacteraceae</taxon>
        <taxon>Dyella</taxon>
    </lineage>
</organism>
<dbReference type="Gene3D" id="3.30.465.10">
    <property type="match status" value="1"/>
</dbReference>
<feature type="region of interest" description="Disordered" evidence="2">
    <location>
        <begin position="228"/>
        <end position="248"/>
    </location>
</feature>
<evidence type="ECO:0000313" key="5">
    <source>
        <dbReference type="Proteomes" id="UP000027987"/>
    </source>
</evidence>
<dbReference type="InterPro" id="IPR016169">
    <property type="entry name" value="FAD-bd_PCMH_sub2"/>
</dbReference>
<dbReference type="HOGENOM" id="CLU_032465_0_0_6"/>
<dbReference type="PROSITE" id="PS51387">
    <property type="entry name" value="FAD_PCMH"/>
    <property type="match status" value="1"/>
</dbReference>
<gene>
    <name evidence="4" type="ORF">HY57_19980</name>
</gene>
<keyword evidence="1" id="KW-0285">Flavoprotein</keyword>
<keyword evidence="5" id="KW-1185">Reference proteome</keyword>
<dbReference type="PANTHER" id="PTHR43762:SF1">
    <property type="entry name" value="D-ARABINONO-1,4-LACTONE OXIDASE"/>
    <property type="match status" value="1"/>
</dbReference>
<evidence type="ECO:0000256" key="1">
    <source>
        <dbReference type="ARBA" id="ARBA00022827"/>
    </source>
</evidence>
<dbReference type="Proteomes" id="UP000027987">
    <property type="component" value="Chromosome"/>
</dbReference>
<evidence type="ECO:0000256" key="2">
    <source>
        <dbReference type="SAM" id="MobiDB-lite"/>
    </source>
</evidence>
<name>A0A075KAX0_9GAMM</name>
<dbReference type="Pfam" id="PF01565">
    <property type="entry name" value="FAD_binding_4"/>
    <property type="match status" value="1"/>
</dbReference>
<evidence type="ECO:0000259" key="3">
    <source>
        <dbReference type="PROSITE" id="PS51387"/>
    </source>
</evidence>
<dbReference type="STRING" id="1217721.HY57_19980"/>
<evidence type="ECO:0000313" key="4">
    <source>
        <dbReference type="EMBL" id="AIF49373.1"/>
    </source>
</evidence>
<dbReference type="PANTHER" id="PTHR43762">
    <property type="entry name" value="L-GULONOLACTONE OXIDASE"/>
    <property type="match status" value="1"/>
</dbReference>
<dbReference type="AlphaFoldDB" id="A0A075KAX0"/>
<dbReference type="InterPro" id="IPR010031">
    <property type="entry name" value="FAD_lactone_oxidase-like"/>
</dbReference>
<protein>
    <submittedName>
        <fullName evidence="4">FAD-linked oxidase</fullName>
    </submittedName>
</protein>